<reference evidence="15 16" key="1">
    <citation type="submission" date="2016-11" db="EMBL/GenBank/DDBJ databases">
        <authorList>
            <person name="Jaros S."/>
            <person name="Januszkiewicz K."/>
            <person name="Wedrychowicz H."/>
        </authorList>
    </citation>
    <scope>NUCLEOTIDE SEQUENCE [LARGE SCALE GENOMIC DNA]</scope>
    <source>
        <strain evidence="15 16">CGMCC 1.7049</strain>
    </source>
</reference>
<dbReference type="AlphaFoldDB" id="A0A1M5N6K8"/>
<dbReference type="OrthoDB" id="7943907at2"/>
<name>A0A1M5N6K8_9GAMM</name>
<keyword evidence="9" id="KW-1133">Transmembrane helix</keyword>
<evidence type="ECO:0000256" key="4">
    <source>
        <dbReference type="ARBA" id="ARBA00022679"/>
    </source>
</evidence>
<organism evidence="15 16">
    <name type="scientific">Hydrocarboniphaga daqingensis</name>
    <dbReference type="NCBI Taxonomy" id="490188"/>
    <lineage>
        <taxon>Bacteria</taxon>
        <taxon>Pseudomonadati</taxon>
        <taxon>Pseudomonadota</taxon>
        <taxon>Gammaproteobacteria</taxon>
        <taxon>Nevskiales</taxon>
        <taxon>Nevskiaceae</taxon>
        <taxon>Hydrocarboniphaga</taxon>
    </lineage>
</organism>
<comment type="subcellular location">
    <subcellularLocation>
        <location evidence="2">Endoplasmic reticulum membrane</location>
        <topology evidence="2">Single-pass type II membrane protein</topology>
    </subcellularLocation>
    <subcellularLocation>
        <location evidence="1">Golgi apparatus membrane</location>
        <topology evidence="1">Single-pass type II membrane protein</topology>
    </subcellularLocation>
</comment>
<evidence type="ECO:0000256" key="7">
    <source>
        <dbReference type="ARBA" id="ARBA00022824"/>
    </source>
</evidence>
<dbReference type="InterPro" id="IPR043538">
    <property type="entry name" value="XYLT"/>
</dbReference>
<gene>
    <name evidence="15" type="ORF">SAMN04488068_1652</name>
</gene>
<keyword evidence="11" id="KW-0472">Membrane</keyword>
<keyword evidence="6" id="KW-0479">Metal-binding</keyword>
<keyword evidence="16" id="KW-1185">Reference proteome</keyword>
<dbReference type="PANTHER" id="PTHR46025:SF3">
    <property type="entry name" value="XYLOSYLTRANSFERASE OXT"/>
    <property type="match status" value="1"/>
</dbReference>
<accession>A0A1M5N6K8</accession>
<keyword evidence="3" id="KW-0328">Glycosyltransferase</keyword>
<evidence type="ECO:0000256" key="9">
    <source>
        <dbReference type="ARBA" id="ARBA00022989"/>
    </source>
</evidence>
<evidence type="ECO:0000256" key="11">
    <source>
        <dbReference type="ARBA" id="ARBA00023136"/>
    </source>
</evidence>
<dbReference type="RefSeq" id="WP_072896380.1">
    <property type="nucleotide sequence ID" value="NZ_FQWZ01000003.1"/>
</dbReference>
<evidence type="ECO:0000256" key="1">
    <source>
        <dbReference type="ARBA" id="ARBA00004323"/>
    </source>
</evidence>
<protein>
    <recommendedName>
        <fullName evidence="14">Peptide O-xylosyltransferase</fullName>
    </recommendedName>
</protein>
<evidence type="ECO:0000256" key="6">
    <source>
        <dbReference type="ARBA" id="ARBA00022723"/>
    </source>
</evidence>
<evidence type="ECO:0000256" key="8">
    <source>
        <dbReference type="ARBA" id="ARBA00022968"/>
    </source>
</evidence>
<dbReference type="GO" id="GO:0030158">
    <property type="term" value="F:protein xylosyltransferase activity"/>
    <property type="evidence" value="ECO:0007669"/>
    <property type="project" value="InterPro"/>
</dbReference>
<evidence type="ECO:0000313" key="16">
    <source>
        <dbReference type="Proteomes" id="UP000199758"/>
    </source>
</evidence>
<dbReference type="GO" id="GO:0015012">
    <property type="term" value="P:heparan sulfate proteoglycan biosynthetic process"/>
    <property type="evidence" value="ECO:0007669"/>
    <property type="project" value="TreeGrafter"/>
</dbReference>
<keyword evidence="10" id="KW-0333">Golgi apparatus</keyword>
<keyword evidence="8" id="KW-0735">Signal-anchor</keyword>
<dbReference type="GO" id="GO:0046872">
    <property type="term" value="F:metal ion binding"/>
    <property type="evidence" value="ECO:0007669"/>
    <property type="project" value="UniProtKB-KW"/>
</dbReference>
<evidence type="ECO:0000256" key="5">
    <source>
        <dbReference type="ARBA" id="ARBA00022692"/>
    </source>
</evidence>
<evidence type="ECO:0000256" key="14">
    <source>
        <dbReference type="ARBA" id="ARBA00042865"/>
    </source>
</evidence>
<keyword evidence="7" id="KW-0256">Endoplasmic reticulum</keyword>
<proteinExistence type="predicted"/>
<dbReference type="InterPro" id="IPR003406">
    <property type="entry name" value="Glyco_trans_14"/>
</dbReference>
<keyword evidence="5" id="KW-0812">Transmembrane</keyword>
<dbReference type="EMBL" id="FQWZ01000003">
    <property type="protein sequence ID" value="SHG85062.1"/>
    <property type="molecule type" value="Genomic_DNA"/>
</dbReference>
<dbReference type="Proteomes" id="UP000199758">
    <property type="component" value="Unassembled WGS sequence"/>
</dbReference>
<keyword evidence="12" id="KW-1015">Disulfide bond</keyword>
<evidence type="ECO:0000256" key="3">
    <source>
        <dbReference type="ARBA" id="ARBA00022676"/>
    </source>
</evidence>
<dbReference type="PANTHER" id="PTHR46025">
    <property type="entry name" value="XYLOSYLTRANSFERASE OXT"/>
    <property type="match status" value="1"/>
</dbReference>
<evidence type="ECO:0000256" key="10">
    <source>
        <dbReference type="ARBA" id="ARBA00023034"/>
    </source>
</evidence>
<evidence type="ECO:0000256" key="13">
    <source>
        <dbReference type="ARBA" id="ARBA00023180"/>
    </source>
</evidence>
<evidence type="ECO:0000256" key="2">
    <source>
        <dbReference type="ARBA" id="ARBA00004648"/>
    </source>
</evidence>
<dbReference type="GO" id="GO:0016020">
    <property type="term" value="C:membrane"/>
    <property type="evidence" value="ECO:0007669"/>
    <property type="project" value="InterPro"/>
</dbReference>
<dbReference type="GO" id="GO:0050650">
    <property type="term" value="P:chondroitin sulfate proteoglycan biosynthetic process"/>
    <property type="evidence" value="ECO:0007669"/>
    <property type="project" value="TreeGrafter"/>
</dbReference>
<sequence>MKLIYLLLAHDQPKQLRRLVSALNCDDVAFCIHIDQKASLAPFMIELAGMPNVQFVDDRVSVNWGGFSQTEAIMRLMRTALACWPDSKRMYLISGSCYPLASNTQLLATCDTDDQLIKAKFFKPGTPRAERASRYNISDHPYLNKRWVNMARERTDRNVLLELQQYIGEFLEKLPPKPDLGMPFHGGATWWGLTADAVRYVLDYCDQHPAFVDYFRFSLHADESMVHTLIANSSFPIKKGMKAFHYVDWSPASIARKKYLDVDSLDKVDWVSQLFIRKVHPDLSSALMDRIDERRAAPDQVVWGTYGD</sequence>
<keyword evidence="4" id="KW-0808">Transferase</keyword>
<dbReference type="Pfam" id="PF02485">
    <property type="entry name" value="Branch"/>
    <property type="match status" value="1"/>
</dbReference>
<keyword evidence="13" id="KW-0325">Glycoprotein</keyword>
<dbReference type="STRING" id="490188.SAMN04488068_1652"/>
<evidence type="ECO:0000313" key="15">
    <source>
        <dbReference type="EMBL" id="SHG85062.1"/>
    </source>
</evidence>
<evidence type="ECO:0000256" key="12">
    <source>
        <dbReference type="ARBA" id="ARBA00023157"/>
    </source>
</evidence>